<feature type="domain" description="Thiamine phosphate synthase/TenI" evidence="3">
    <location>
        <begin position="6"/>
        <end position="173"/>
    </location>
</feature>
<dbReference type="Proteomes" id="UP000007486">
    <property type="component" value="Chromosome"/>
</dbReference>
<comment type="pathway">
    <text evidence="1">Cofactor biosynthesis; thiamine diphosphate biosynthesis.</text>
</comment>
<name>F0R8E3_PHOSB</name>
<evidence type="ECO:0000256" key="2">
    <source>
        <dbReference type="ARBA" id="ARBA00022977"/>
    </source>
</evidence>
<reference evidence="4 5" key="1">
    <citation type="journal article" date="2011" name="Stand. Genomic Sci.">
        <title>Complete genome sequence of Bacteroides salanitronis type strain (BL78).</title>
        <authorList>
            <person name="Gronow S."/>
            <person name="Held B."/>
            <person name="Lucas S."/>
            <person name="Lapidus A."/>
            <person name="Del Rio T.G."/>
            <person name="Nolan M."/>
            <person name="Tice H."/>
            <person name="Deshpande S."/>
            <person name="Cheng J.F."/>
            <person name="Pitluck S."/>
            <person name="Liolios K."/>
            <person name="Pagani I."/>
            <person name="Ivanova N."/>
            <person name="Mavromatis K."/>
            <person name="Pati A."/>
            <person name="Tapia R."/>
            <person name="Han C."/>
            <person name="Goodwin L."/>
            <person name="Chen A."/>
            <person name="Palaniappan K."/>
            <person name="Land M."/>
            <person name="Hauser L."/>
            <person name="Chang Y.J."/>
            <person name="Jeffries C.D."/>
            <person name="Brambilla E.M."/>
            <person name="Rohde M."/>
            <person name="Goker M."/>
            <person name="Detter J.C."/>
            <person name="Woyke T."/>
            <person name="Bristow J."/>
            <person name="Markowitz V."/>
            <person name="Hugenholtz P."/>
            <person name="Kyrpides N.C."/>
            <person name="Klenk H.P."/>
            <person name="Eisen J.A."/>
        </authorList>
    </citation>
    <scope>NUCLEOTIDE SEQUENCE [LARGE SCALE GENOMIC DNA]</scope>
    <source>
        <strain evidence="4 5">DSM 18170</strain>
    </source>
</reference>
<accession>F0R8E3</accession>
<dbReference type="Pfam" id="PF02581">
    <property type="entry name" value="TMP-TENI"/>
    <property type="match status" value="1"/>
</dbReference>
<dbReference type="OrthoDB" id="194683at2"/>
<dbReference type="RefSeq" id="WP_013619482.1">
    <property type="nucleotide sequence ID" value="NC_015164.1"/>
</dbReference>
<organism evidence="4 5">
    <name type="scientific">Phocaeicola salanitronis (strain DSM 18170 / JCM 13657 / CCUG 60908 / BL78)</name>
    <name type="common">Bacteroides salanitronis</name>
    <dbReference type="NCBI Taxonomy" id="667015"/>
    <lineage>
        <taxon>Bacteria</taxon>
        <taxon>Pseudomonadati</taxon>
        <taxon>Bacteroidota</taxon>
        <taxon>Bacteroidia</taxon>
        <taxon>Bacteroidales</taxon>
        <taxon>Bacteroidaceae</taxon>
        <taxon>Phocaeicola</taxon>
    </lineage>
</organism>
<dbReference type="CDD" id="cd00564">
    <property type="entry name" value="TMP_TenI"/>
    <property type="match status" value="1"/>
</dbReference>
<dbReference type="PANTHER" id="PTHR20857:SF15">
    <property type="entry name" value="THIAMINE-PHOSPHATE SYNTHASE"/>
    <property type="match status" value="1"/>
</dbReference>
<dbReference type="HOGENOM" id="CLU_018272_4_0_10"/>
<dbReference type="SUPFAM" id="SSF51391">
    <property type="entry name" value="Thiamin phosphate synthase"/>
    <property type="match status" value="1"/>
</dbReference>
<dbReference type="KEGG" id="bsa:Bacsa_3605"/>
<sequence length="202" mass="23196">MKLIVITRPTYFVEEDKIITALFDEGLDILHLRKVDSIPVYAERLLTLIPEKYRKRIVVHDNFYLKEEYKLKGIHLNSRNPFIPDNYSGSVTTSCHTLEEVKEKKPHCEYVFLSPIFDSISKEGYQAAFTPEQIRTAAKSNIIDKKVIALGGIDESNILQVKDYGFGGAAILGGLWNQFDAGHDYNYSQLLEHFRKLKRLAD</sequence>
<dbReference type="GO" id="GO:0005737">
    <property type="term" value="C:cytoplasm"/>
    <property type="evidence" value="ECO:0007669"/>
    <property type="project" value="TreeGrafter"/>
</dbReference>
<dbReference type="EMBL" id="CP002530">
    <property type="protein sequence ID" value="ADY38127.1"/>
    <property type="molecule type" value="Genomic_DNA"/>
</dbReference>
<proteinExistence type="predicted"/>
<dbReference type="AlphaFoldDB" id="F0R8E3"/>
<dbReference type="PANTHER" id="PTHR20857">
    <property type="entry name" value="THIAMINE-PHOSPHATE PYROPHOSPHORYLASE"/>
    <property type="match status" value="1"/>
</dbReference>
<dbReference type="GO" id="GO:0004789">
    <property type="term" value="F:thiamine-phosphate diphosphorylase activity"/>
    <property type="evidence" value="ECO:0007669"/>
    <property type="project" value="TreeGrafter"/>
</dbReference>
<dbReference type="GO" id="GO:0009228">
    <property type="term" value="P:thiamine biosynthetic process"/>
    <property type="evidence" value="ECO:0007669"/>
    <property type="project" value="UniProtKB-KW"/>
</dbReference>
<evidence type="ECO:0000313" key="4">
    <source>
        <dbReference type="EMBL" id="ADY38127.1"/>
    </source>
</evidence>
<keyword evidence="5" id="KW-1185">Reference proteome</keyword>
<dbReference type="Gene3D" id="3.20.20.70">
    <property type="entry name" value="Aldolase class I"/>
    <property type="match status" value="1"/>
</dbReference>
<evidence type="ECO:0000256" key="1">
    <source>
        <dbReference type="ARBA" id="ARBA00004948"/>
    </source>
</evidence>
<dbReference type="InterPro" id="IPR022998">
    <property type="entry name" value="ThiamineP_synth_TenI"/>
</dbReference>
<keyword evidence="2" id="KW-0784">Thiamine biosynthesis</keyword>
<gene>
    <name evidence="4" type="ordered locus">Bacsa_3605</name>
</gene>
<evidence type="ECO:0000313" key="5">
    <source>
        <dbReference type="Proteomes" id="UP000007486"/>
    </source>
</evidence>
<evidence type="ECO:0000259" key="3">
    <source>
        <dbReference type="Pfam" id="PF02581"/>
    </source>
</evidence>
<dbReference type="InterPro" id="IPR036206">
    <property type="entry name" value="ThiamineP_synth_sf"/>
</dbReference>
<dbReference type="STRING" id="667015.Bacsa_3605"/>
<protein>
    <submittedName>
        <fullName evidence="4">Thiamine monophosphate synthase</fullName>
    </submittedName>
</protein>
<dbReference type="eggNOG" id="COG0352">
    <property type="taxonomic scope" value="Bacteria"/>
</dbReference>
<dbReference type="InterPro" id="IPR013785">
    <property type="entry name" value="Aldolase_TIM"/>
</dbReference>